<evidence type="ECO:0000313" key="1">
    <source>
        <dbReference type="EMBL" id="SDF23553.1"/>
    </source>
</evidence>
<gene>
    <name evidence="1" type="ORF">SAMN05421636_1254</name>
</gene>
<dbReference type="AlphaFoldDB" id="A0A1G7JF93"/>
<reference evidence="1 2" key="1">
    <citation type="submission" date="2016-10" db="EMBL/GenBank/DDBJ databases">
        <authorList>
            <person name="de Groot N.N."/>
        </authorList>
    </citation>
    <scope>NUCLEOTIDE SEQUENCE [LARGE SCALE GENOMIC DNA]</scope>
    <source>
        <strain evidence="1 2">DSM 23421</strain>
    </source>
</reference>
<dbReference type="EMBL" id="FNAO01000025">
    <property type="protein sequence ID" value="SDF23553.1"/>
    <property type="molecule type" value="Genomic_DNA"/>
</dbReference>
<sequence>MTNYHLDRHFSKLSNDEVFIIIEYLTSPFSDRLDLTALDQLLCLADLIGHIKTKKVLVNTINHLIWIGWFKDISQIKNILFEVGSLNMYNKSDAIKIKGLAYSALFKYELACGQISTNNATEVNNLVINLKGRVLTHNGDELLTKSTLAFLEGKTESFTPNHRVKMLNKLVDYYSQKECATDDKIASRTRRYFHNLKQTFSQNSSSKTHYPLINKKTLKIFKKYLKRHIIEDYVDHSYLFQRLLHEKLLVPTKQQMYMKWLLEYGHIKQPQYDLLIEKGFFRSLAKSTSHQRENNFNLLFDEILPNIIDFR</sequence>
<proteinExistence type="predicted"/>
<dbReference type="STRING" id="641691.SAMN05421636_1254"/>
<protein>
    <submittedName>
        <fullName evidence="1">Uncharacterized protein</fullName>
    </submittedName>
</protein>
<keyword evidence="2" id="KW-1185">Reference proteome</keyword>
<dbReference type="OrthoDB" id="1425792at2"/>
<name>A0A1G7JF93_9FLAO</name>
<organism evidence="1 2">
    <name type="scientific">Pricia antarctica</name>
    <dbReference type="NCBI Taxonomy" id="641691"/>
    <lineage>
        <taxon>Bacteria</taxon>
        <taxon>Pseudomonadati</taxon>
        <taxon>Bacteroidota</taxon>
        <taxon>Flavobacteriia</taxon>
        <taxon>Flavobacteriales</taxon>
        <taxon>Flavobacteriaceae</taxon>
        <taxon>Pricia</taxon>
    </lineage>
</organism>
<dbReference type="RefSeq" id="WP_091874414.1">
    <property type="nucleotide sequence ID" value="NZ_FNAO01000025.1"/>
</dbReference>
<accession>A0A1G7JF93</accession>
<evidence type="ECO:0000313" key="2">
    <source>
        <dbReference type="Proteomes" id="UP000199109"/>
    </source>
</evidence>
<dbReference type="Proteomes" id="UP000199109">
    <property type="component" value="Unassembled WGS sequence"/>
</dbReference>